<dbReference type="KEGG" id="pter:C2L65_18130"/>
<evidence type="ECO:0000313" key="3">
    <source>
        <dbReference type="Proteomes" id="UP000243502"/>
    </source>
</evidence>
<dbReference type="EMBL" id="CP026112">
    <property type="protein sequence ID" value="AUT61638.1"/>
    <property type="molecule type" value="Genomic_DNA"/>
</dbReference>
<dbReference type="InterPro" id="IPR005358">
    <property type="entry name" value="Puta_zinc/iron-chelating_dom"/>
</dbReference>
<gene>
    <name evidence="2" type="ORF">C2L65_18130</name>
</gene>
<dbReference type="RefSeq" id="WP_042304720.1">
    <property type="nucleotide sequence ID" value="NZ_CP026112.1"/>
</dbReference>
<protein>
    <submittedName>
        <fullName evidence="2">YkgJ family cysteine cluster protein</fullName>
    </submittedName>
</protein>
<dbReference type="AlphaFoldDB" id="A0A2I8EQE5"/>
<proteinExistence type="predicted"/>
<name>A0A2I8EQE5_9BURK</name>
<evidence type="ECO:0000256" key="1">
    <source>
        <dbReference type="SAM" id="MobiDB-lite"/>
    </source>
</evidence>
<accession>A0A2I8EQE5</accession>
<sequence length="281" mass="30438">MSIHFSCTMCGRCCHDLRLPLAIDEALDWTARGGEVQLFCDAIVWPQEPLQTDALAQHRRRRSFSAHSGSLPVRVTVTLVAAFAGPCPNLRPDMSCGAYHRRPRVCRIYPAEVNPFLPLDPAAKACPSDAWSDAGPVLMRAGRIANADTAALIAQSREADERDRIAKTYLCALLGYDTAALANEGFAVYAPARLRLEAALRAAQQSGVPLDDPQPRSAHPWHFITNRSTTLATLQSIGASAGRAEDPSDPAHTPAYLGFFDDDISDSDRLNSPHASGPLQL</sequence>
<dbReference type="OrthoDB" id="7500397at2"/>
<organism evidence="2 3">
    <name type="scientific">Paraburkholderia terrae</name>
    <dbReference type="NCBI Taxonomy" id="311230"/>
    <lineage>
        <taxon>Bacteria</taxon>
        <taxon>Pseudomonadati</taxon>
        <taxon>Pseudomonadota</taxon>
        <taxon>Betaproteobacteria</taxon>
        <taxon>Burkholderiales</taxon>
        <taxon>Burkholderiaceae</taxon>
        <taxon>Paraburkholderia</taxon>
    </lineage>
</organism>
<dbReference type="Proteomes" id="UP000243502">
    <property type="component" value="Chromosome 2"/>
</dbReference>
<evidence type="ECO:0000313" key="2">
    <source>
        <dbReference type="EMBL" id="AUT61638.1"/>
    </source>
</evidence>
<dbReference type="Pfam" id="PF03692">
    <property type="entry name" value="CxxCxxCC"/>
    <property type="match status" value="1"/>
</dbReference>
<feature type="region of interest" description="Disordered" evidence="1">
    <location>
        <begin position="238"/>
        <end position="257"/>
    </location>
</feature>
<reference evidence="2 3" key="1">
    <citation type="submission" date="2018-01" db="EMBL/GenBank/DDBJ databases">
        <title>Species boundaries and ecological features among Paraburkholderia terrae DSMZ17804T, P. hospita DSMZ17164T and P. caribensis DSMZ13236T.</title>
        <authorList>
            <person name="Pratama A.A."/>
        </authorList>
    </citation>
    <scope>NUCLEOTIDE SEQUENCE [LARGE SCALE GENOMIC DNA]</scope>
    <source>
        <strain evidence="2 3">DSM 17804</strain>
    </source>
</reference>